<dbReference type="AlphaFoldDB" id="A0A934P940"/>
<evidence type="ECO:0000256" key="2">
    <source>
        <dbReference type="ARBA" id="ARBA00022679"/>
    </source>
</evidence>
<evidence type="ECO:0000256" key="3">
    <source>
        <dbReference type="ARBA" id="ARBA00022694"/>
    </source>
</evidence>
<keyword evidence="2 11" id="KW-0808">Transferase</keyword>
<dbReference type="GO" id="GO:0000287">
    <property type="term" value="F:magnesium ion binding"/>
    <property type="evidence" value="ECO:0007669"/>
    <property type="project" value="UniProtKB-UniRule"/>
</dbReference>
<feature type="binding site" evidence="11">
    <location>
        <position position="45"/>
    </location>
    <ligand>
        <name>Mg(2+)</name>
        <dbReference type="ChEBI" id="CHEBI:18420"/>
    </ligand>
</feature>
<keyword evidence="7 11" id="KW-0692">RNA repair</keyword>
<dbReference type="NCBIfam" id="NF009814">
    <property type="entry name" value="PRK13299.1"/>
    <property type="match status" value="1"/>
</dbReference>
<dbReference type="Pfam" id="PF01743">
    <property type="entry name" value="PolyA_pol"/>
    <property type="match status" value="1"/>
</dbReference>
<comment type="catalytic activity">
    <reaction evidence="11">
        <text>a tRNA with a 3' CCA end + 2 CTP + ATP = a tRNA with a 3' CCACCA end + 3 diphosphate</text>
        <dbReference type="Rhea" id="RHEA:76235"/>
        <dbReference type="Rhea" id="RHEA-COMP:10468"/>
        <dbReference type="Rhea" id="RHEA-COMP:18655"/>
        <dbReference type="ChEBI" id="CHEBI:30616"/>
        <dbReference type="ChEBI" id="CHEBI:33019"/>
        <dbReference type="ChEBI" id="CHEBI:37563"/>
        <dbReference type="ChEBI" id="CHEBI:83071"/>
        <dbReference type="ChEBI" id="CHEBI:195187"/>
    </reaction>
</comment>
<comment type="similarity">
    <text evidence="11">Belongs to the tRNA nucleotidyltransferase/poly(A) polymerase family. Bacterial CCA-adding enzyme type 3 subfamily.</text>
</comment>
<feature type="domain" description="tRNA nucleotidyltransferase/poly(A) polymerase RNA and SrmB- binding" evidence="13">
    <location>
        <begin position="174"/>
        <end position="234"/>
    </location>
</feature>
<dbReference type="GO" id="GO:0004810">
    <property type="term" value="F:CCA tRNA nucleotidyltransferase activity"/>
    <property type="evidence" value="ECO:0007669"/>
    <property type="project" value="UniProtKB-UniRule"/>
</dbReference>
<name>A0A934P940_9STRE</name>
<feature type="binding site" evidence="11">
    <location>
        <position position="159"/>
    </location>
    <ligand>
        <name>CTP</name>
        <dbReference type="ChEBI" id="CHEBI:37563"/>
    </ligand>
</feature>
<feature type="binding site" evidence="11">
    <location>
        <position position="32"/>
    </location>
    <ligand>
        <name>CTP</name>
        <dbReference type="ChEBI" id="CHEBI:37563"/>
    </ligand>
</feature>
<feature type="binding site" evidence="11">
    <location>
        <position position="47"/>
    </location>
    <ligand>
        <name>Mg(2+)</name>
        <dbReference type="ChEBI" id="CHEBI:18420"/>
    </ligand>
</feature>
<keyword evidence="10 11" id="KW-0694">RNA-binding</keyword>
<keyword evidence="5 11" id="KW-0479">Metal-binding</keyword>
<evidence type="ECO:0000259" key="13">
    <source>
        <dbReference type="Pfam" id="PF12627"/>
    </source>
</evidence>
<evidence type="ECO:0000313" key="16">
    <source>
        <dbReference type="Proteomes" id="UP000644875"/>
    </source>
</evidence>
<dbReference type="Gene3D" id="3.30.460.10">
    <property type="entry name" value="Beta Polymerase, domain 2"/>
    <property type="match status" value="1"/>
</dbReference>
<organism evidence="15 16">
    <name type="scientific">Streptococcus zalophi</name>
    <dbReference type="NCBI Taxonomy" id="640031"/>
    <lineage>
        <taxon>Bacteria</taxon>
        <taxon>Bacillati</taxon>
        <taxon>Bacillota</taxon>
        <taxon>Bacilli</taxon>
        <taxon>Lactobacillales</taxon>
        <taxon>Streptococcaceae</taxon>
        <taxon>Streptococcus</taxon>
    </lineage>
</organism>
<dbReference type="InterPro" id="IPR050264">
    <property type="entry name" value="Bact_CCA-adding_enz_type3_sf"/>
</dbReference>
<feature type="binding site" evidence="11">
    <location>
        <position position="162"/>
    </location>
    <ligand>
        <name>ATP</name>
        <dbReference type="ChEBI" id="CHEBI:30616"/>
    </ligand>
</feature>
<evidence type="ECO:0000259" key="12">
    <source>
        <dbReference type="Pfam" id="PF01743"/>
    </source>
</evidence>
<evidence type="ECO:0000256" key="7">
    <source>
        <dbReference type="ARBA" id="ARBA00022800"/>
    </source>
</evidence>
<feature type="binding site" evidence="11">
    <location>
        <position position="165"/>
    </location>
    <ligand>
        <name>ATP</name>
        <dbReference type="ChEBI" id="CHEBI:30616"/>
    </ligand>
</feature>
<keyword evidence="8 11" id="KW-0067">ATP-binding</keyword>
<comment type="cofactor">
    <cofactor evidence="1 11">
        <name>Mg(2+)</name>
        <dbReference type="ChEBI" id="CHEBI:18420"/>
    </cofactor>
</comment>
<dbReference type="EMBL" id="JAENBP010000002">
    <property type="protein sequence ID" value="MBJ8349376.1"/>
    <property type="molecule type" value="Genomic_DNA"/>
</dbReference>
<comment type="catalytic activity">
    <reaction evidence="11">
        <text>a tRNA precursor + 2 CTP + ATP = a tRNA with a 3' CCA end + 3 diphosphate</text>
        <dbReference type="Rhea" id="RHEA:14433"/>
        <dbReference type="Rhea" id="RHEA-COMP:10465"/>
        <dbReference type="Rhea" id="RHEA-COMP:10468"/>
        <dbReference type="ChEBI" id="CHEBI:30616"/>
        <dbReference type="ChEBI" id="CHEBI:33019"/>
        <dbReference type="ChEBI" id="CHEBI:37563"/>
        <dbReference type="ChEBI" id="CHEBI:74896"/>
        <dbReference type="ChEBI" id="CHEBI:83071"/>
        <dbReference type="EC" id="2.7.7.72"/>
    </reaction>
</comment>
<dbReference type="EC" id="2.7.7.72" evidence="11"/>
<feature type="binding site" evidence="11">
    <location>
        <position position="162"/>
    </location>
    <ligand>
        <name>CTP</name>
        <dbReference type="ChEBI" id="CHEBI:37563"/>
    </ligand>
</feature>
<comment type="caution">
    <text evidence="15">The sequence shown here is derived from an EMBL/GenBank/DDBJ whole genome shotgun (WGS) entry which is preliminary data.</text>
</comment>
<keyword evidence="6 11" id="KW-0547">Nucleotide-binding</keyword>
<evidence type="ECO:0000256" key="11">
    <source>
        <dbReference type="HAMAP-Rule" id="MF_01263"/>
    </source>
</evidence>
<dbReference type="InterPro" id="IPR032828">
    <property type="entry name" value="PolyA_RNA-bd"/>
</dbReference>
<protein>
    <recommendedName>
        <fullName evidence="11">CCA-adding enzyme</fullName>
        <ecNumber evidence="11">2.7.7.72</ecNumber>
    </recommendedName>
    <alternativeName>
        <fullName evidence="11">CCA tRNA nucleotidyltransferase</fullName>
    </alternativeName>
    <alternativeName>
        <fullName evidence="11">tRNA CCA-pyrophosphorylase</fullName>
    </alternativeName>
    <alternativeName>
        <fullName evidence="11">tRNA adenylyl-/cytidylyl- transferase</fullName>
    </alternativeName>
    <alternativeName>
        <fullName evidence="11">tRNA nucleotidyltransferase</fullName>
    </alternativeName>
    <alternativeName>
        <fullName evidence="11">tRNA-NT</fullName>
    </alternativeName>
</protein>
<feature type="binding site" evidence="11">
    <location>
        <position position="116"/>
    </location>
    <ligand>
        <name>ATP</name>
        <dbReference type="ChEBI" id="CHEBI:30616"/>
    </ligand>
</feature>
<dbReference type="SUPFAM" id="SSF81301">
    <property type="entry name" value="Nucleotidyltransferase"/>
    <property type="match status" value="1"/>
</dbReference>
<dbReference type="SUPFAM" id="SSF81891">
    <property type="entry name" value="Poly A polymerase C-terminal region-like"/>
    <property type="match status" value="1"/>
</dbReference>
<evidence type="ECO:0000256" key="4">
    <source>
        <dbReference type="ARBA" id="ARBA00022695"/>
    </source>
</evidence>
<dbReference type="RefSeq" id="WP_199567305.1">
    <property type="nucleotide sequence ID" value="NZ_JAENBP010000002.1"/>
</dbReference>
<dbReference type="GO" id="GO:0042245">
    <property type="term" value="P:RNA repair"/>
    <property type="evidence" value="ECO:0007669"/>
    <property type="project" value="UniProtKB-KW"/>
</dbReference>
<evidence type="ECO:0000256" key="10">
    <source>
        <dbReference type="ARBA" id="ARBA00022884"/>
    </source>
</evidence>
<dbReference type="Pfam" id="PF12627">
    <property type="entry name" value="PolyA_pol_RNAbd"/>
    <property type="match status" value="1"/>
</dbReference>
<evidence type="ECO:0000256" key="1">
    <source>
        <dbReference type="ARBA" id="ARBA00001946"/>
    </source>
</evidence>
<evidence type="ECO:0000256" key="6">
    <source>
        <dbReference type="ARBA" id="ARBA00022741"/>
    </source>
</evidence>
<comment type="function">
    <text evidence="11">Catalyzes the addition and repair of the essential 3'-terminal CCA sequence in tRNAs without using a nucleic acid template. Adds these three nucleotides in the order of C, C, and A to the tRNA nucleotide-73, using CTP and ATP as substrates and producing inorganic pyrophosphate. tRNA 3'-terminal CCA addition is required both for tRNA processing and repair. Also involved in tRNA surveillance by mediating tandem CCA addition to generate a CCACCA at the 3' terminus of unstable tRNAs. While stable tRNAs receive only 3'-terminal CCA, unstable tRNAs are marked with CCACCA and rapidly degraded.</text>
</comment>
<dbReference type="Proteomes" id="UP000644875">
    <property type="component" value="Unassembled WGS sequence"/>
</dbReference>
<comment type="subunit">
    <text evidence="11">Homodimer.</text>
</comment>
<feature type="binding site" evidence="11">
    <location>
        <position position="165"/>
    </location>
    <ligand>
        <name>CTP</name>
        <dbReference type="ChEBI" id="CHEBI:37563"/>
    </ligand>
</feature>
<dbReference type="Gene3D" id="1.20.58.560">
    <property type="match status" value="1"/>
</dbReference>
<dbReference type="Gene3D" id="1.10.110.30">
    <property type="match status" value="1"/>
</dbReference>
<feature type="binding site" evidence="11">
    <location>
        <position position="159"/>
    </location>
    <ligand>
        <name>ATP</name>
        <dbReference type="ChEBI" id="CHEBI:30616"/>
    </ligand>
</feature>
<feature type="binding site" evidence="11">
    <location>
        <position position="168"/>
    </location>
    <ligand>
        <name>CTP</name>
        <dbReference type="ChEBI" id="CHEBI:37563"/>
    </ligand>
</feature>
<accession>A0A934P940</accession>
<evidence type="ECO:0000256" key="5">
    <source>
        <dbReference type="ARBA" id="ARBA00022723"/>
    </source>
</evidence>
<dbReference type="Pfam" id="PF13735">
    <property type="entry name" value="tRNA_NucTran2_2"/>
    <property type="match status" value="1"/>
</dbReference>
<dbReference type="InterPro" id="IPR032810">
    <property type="entry name" value="CCA-adding_enz_C"/>
</dbReference>
<dbReference type="GO" id="GO:0001680">
    <property type="term" value="P:tRNA 3'-terminal CCA addition"/>
    <property type="evidence" value="ECO:0007669"/>
    <property type="project" value="UniProtKB-UniRule"/>
</dbReference>
<dbReference type="PANTHER" id="PTHR46173">
    <property type="entry name" value="CCA TRNA NUCLEOTIDYLTRANSFERASE 1, MITOCHONDRIAL"/>
    <property type="match status" value="1"/>
</dbReference>
<feature type="binding site" evidence="11">
    <location>
        <position position="35"/>
    </location>
    <ligand>
        <name>ATP</name>
        <dbReference type="ChEBI" id="CHEBI:30616"/>
    </ligand>
</feature>
<reference evidence="15 16" key="1">
    <citation type="journal article" date="2021" name="Int. J. Syst. Evol. Microbiol.">
        <title>Streptococcus vicugnae sp. nov., isolated from faeces of alpacas (Vicugna pacos) and cattle (Bos taurus), Streptococcus zalophi sp. nov., and Streptococcus pacificus sp. nov., isolated from respiratory tract of California sea lions (Zalophus californianus).</title>
        <authorList>
            <person name="Volokhov D.V."/>
            <person name="Zagorodnyaya T.A."/>
            <person name="Shen Z."/>
            <person name="Blom J."/>
            <person name="Furtak V.A."/>
            <person name="Eisenberg T."/>
            <person name="Fan P."/>
            <person name="Jeong K.C."/>
            <person name="Gao Y."/>
            <person name="Zhang S."/>
            <person name="Amselle M."/>
        </authorList>
    </citation>
    <scope>NUCLEOTIDE SEQUENCE [LARGE SCALE GENOMIC DNA]</scope>
    <source>
        <strain evidence="16">CSL7508-lung</strain>
    </source>
</reference>
<feature type="binding site" evidence="11">
    <location>
        <position position="32"/>
    </location>
    <ligand>
        <name>ATP</name>
        <dbReference type="ChEBI" id="CHEBI:30616"/>
    </ligand>
</feature>
<keyword evidence="9 11" id="KW-0460">Magnesium</keyword>
<evidence type="ECO:0000256" key="8">
    <source>
        <dbReference type="ARBA" id="ARBA00022840"/>
    </source>
</evidence>
<keyword evidence="4 11" id="KW-0548">Nucleotidyltransferase</keyword>
<keyword evidence="3 11" id="KW-0819">tRNA processing</keyword>
<dbReference type="GO" id="GO:0000049">
    <property type="term" value="F:tRNA binding"/>
    <property type="evidence" value="ECO:0007669"/>
    <property type="project" value="UniProtKB-UniRule"/>
</dbReference>
<evidence type="ECO:0000259" key="14">
    <source>
        <dbReference type="Pfam" id="PF13735"/>
    </source>
</evidence>
<dbReference type="Gene3D" id="1.10.246.80">
    <property type="match status" value="1"/>
</dbReference>
<keyword evidence="16" id="KW-1185">Reference proteome</keyword>
<dbReference type="InterPro" id="IPR043519">
    <property type="entry name" value="NT_sf"/>
</dbReference>
<comment type="miscellaneous">
    <text evidence="11">A single active site specifically recognizes both ATP and CTP and is responsible for their addition.</text>
</comment>
<dbReference type="GO" id="GO:0005524">
    <property type="term" value="F:ATP binding"/>
    <property type="evidence" value="ECO:0007669"/>
    <property type="project" value="UniProtKB-UniRule"/>
</dbReference>
<feature type="binding site" evidence="11">
    <location>
        <position position="116"/>
    </location>
    <ligand>
        <name>CTP</name>
        <dbReference type="ChEBI" id="CHEBI:37563"/>
    </ligand>
</feature>
<sequence>MRLKTLPSEFQKALPILSKIKESGYDAYFVGGSVRDAILERPIHDVDIASSAYPEEIKKIFSRTVDVGIEHGTVLVLEEDEVYEITTFRTEEAYVDYRRPSQVHFVRSLKEDLKRRDFTVNAFALNNDSEVIDLFGGLQDLEKKTLRAVGDAKERFNEDALRIMRGLRFVSSLGFSIEEKTFSAMMANANLLEKISVERIFIELDKLLMAPFWRKGLEQLLSSDVYHFLPELKNSKESLQLMLDELTPSFQFETSEQAWANLVMCLQVKSIKSFLKKWKTSNEFQKSVENLLAVYQIRLERDISRQDVYRFGKSIINQVESLREAKGLSFNYDKVSELDGQLSIHDKREIVVNGSKLMTLYQLKPGPKLGKLLSDIERQIVAGHLDNTEKAILSFVERRLASE</sequence>
<feature type="domain" description="CCA-adding enzyme C-terminal" evidence="14">
    <location>
        <begin position="250"/>
        <end position="396"/>
    </location>
</feature>
<dbReference type="CDD" id="cd05398">
    <property type="entry name" value="NT_ClassII-CCAase"/>
    <property type="match status" value="1"/>
</dbReference>
<evidence type="ECO:0000313" key="15">
    <source>
        <dbReference type="EMBL" id="MBJ8349376.1"/>
    </source>
</evidence>
<feature type="binding site" evidence="11">
    <location>
        <position position="168"/>
    </location>
    <ligand>
        <name>ATP</name>
        <dbReference type="ChEBI" id="CHEBI:30616"/>
    </ligand>
</feature>
<feature type="domain" description="Poly A polymerase head" evidence="12">
    <location>
        <begin position="27"/>
        <end position="147"/>
    </location>
</feature>
<proteinExistence type="inferred from homology"/>
<dbReference type="PANTHER" id="PTHR46173:SF1">
    <property type="entry name" value="CCA TRNA NUCLEOTIDYLTRANSFERASE 1, MITOCHONDRIAL"/>
    <property type="match status" value="1"/>
</dbReference>
<gene>
    <name evidence="11" type="primary">cca</name>
    <name evidence="15" type="ORF">JHK64_01855</name>
</gene>
<evidence type="ECO:0000256" key="9">
    <source>
        <dbReference type="ARBA" id="ARBA00022842"/>
    </source>
</evidence>
<feature type="binding site" evidence="11">
    <location>
        <position position="35"/>
    </location>
    <ligand>
        <name>CTP</name>
        <dbReference type="ChEBI" id="CHEBI:37563"/>
    </ligand>
</feature>
<dbReference type="HAMAP" id="MF_01263">
    <property type="entry name" value="CCA_bact_type3"/>
    <property type="match status" value="1"/>
</dbReference>
<dbReference type="InterPro" id="IPR002646">
    <property type="entry name" value="PolA_pol_head_dom"/>
</dbReference>
<dbReference type="InterPro" id="IPR023068">
    <property type="entry name" value="CCA-adding_enz_firmicutes"/>
</dbReference>